<protein>
    <recommendedName>
        <fullName evidence="7">PGF-CTERM sorting domain-containing protein</fullName>
    </recommendedName>
</protein>
<organism evidence="5 6">
    <name type="scientific">Halosimplex rubrum</name>
    <dbReference type="NCBI Taxonomy" id="869889"/>
    <lineage>
        <taxon>Archaea</taxon>
        <taxon>Methanobacteriati</taxon>
        <taxon>Methanobacteriota</taxon>
        <taxon>Stenosarchaea group</taxon>
        <taxon>Halobacteria</taxon>
        <taxon>Halobacteriales</taxon>
        <taxon>Haloarculaceae</taxon>
        <taxon>Halosimplex</taxon>
    </lineage>
</organism>
<evidence type="ECO:0000256" key="2">
    <source>
        <dbReference type="SAM" id="Phobius"/>
    </source>
</evidence>
<evidence type="ECO:0000313" key="5">
    <source>
        <dbReference type="EMBL" id="QLH75954.1"/>
    </source>
</evidence>
<evidence type="ECO:0000256" key="1">
    <source>
        <dbReference type="SAM" id="MobiDB-lite"/>
    </source>
</evidence>
<name>A0A7D5TLL8_9EURY</name>
<feature type="compositionally biased region" description="Polar residues" evidence="1">
    <location>
        <begin position="606"/>
        <end position="623"/>
    </location>
</feature>
<feature type="domain" description="DUF7827" evidence="4">
    <location>
        <begin position="32"/>
        <end position="119"/>
    </location>
</feature>
<sequence>MVAARSPSRRGVVATLFAALTVLAVTAGGTAATGSHVAIEEDAVEQAHGDVAEFTVSVPRGESATLVVGNGSDRHRLTLTDRIADGEVSVSANTHLAGPNATASEVYAADGRDTVTAVSNGTAALGPGTHRVAVYANETDEEPADTATLRLTDPGPVNASVLVAPGEAADRLDSLSAVERGREGGWVTPADRVAETDTVVLALTVPGIAGAVANETGITTEMRFRSFLDRPNVSLTAVQRTHGPERNPQHFLFDGTNVSAVAADPDDDTYYVSARLVDLPYFYADSDRWTDDGDLRTDQPNLYDDVLVPRLTVDGIHRLNPGDLYEGNHTAAFAATWPEATLSRSKDHLLEPGYAAGPNQTVVGYTNVAPGTEVTVSVTGAVGIETPRNATGVVTRERVPMVADYEPPRYVVRASLNLSGVEPGTEIDLALAPADRDRAGEYRFDEHRAPVDSPLAGLSLADDPLANGTVRVANATLPSGGFVVVERADDGVVLASSDRIDPGTHENIAVNVSGQVSGSLRVSLAHDSDGNGRYTREADRSYADGMESVGVTVPDPTSATPTPSSASTSTELPTATSSPTPSSTVADPTVPPTSTVTVHSDPPLTATPTQATGTGSPDGTTASDGPGFGAVAALAAVALAGTLLLARRGRVTDD</sequence>
<dbReference type="EMBL" id="CP058910">
    <property type="protein sequence ID" value="QLH75954.1"/>
    <property type="molecule type" value="Genomic_DNA"/>
</dbReference>
<dbReference type="InterPro" id="IPR055706">
    <property type="entry name" value="Slg1/2_DUF7282"/>
</dbReference>
<dbReference type="Proteomes" id="UP000509667">
    <property type="component" value="Chromosome"/>
</dbReference>
<accession>A0A7D5TLL8</accession>
<dbReference type="Pfam" id="PF23951">
    <property type="entry name" value="DUF7282"/>
    <property type="match status" value="1"/>
</dbReference>
<evidence type="ECO:0000259" key="3">
    <source>
        <dbReference type="Pfam" id="PF23951"/>
    </source>
</evidence>
<dbReference type="GeneID" id="56076384"/>
<feature type="domain" description="DUF7282" evidence="3">
    <location>
        <begin position="458"/>
        <end position="544"/>
    </location>
</feature>
<gene>
    <name evidence="5" type="ORF">HZS55_00935</name>
</gene>
<dbReference type="OrthoDB" id="239724at2157"/>
<dbReference type="Pfam" id="PF25162">
    <property type="entry name" value="DUF7827"/>
    <property type="match status" value="1"/>
</dbReference>
<feature type="region of interest" description="Disordered" evidence="1">
    <location>
        <begin position="523"/>
        <end position="627"/>
    </location>
</feature>
<feature type="compositionally biased region" description="Low complexity" evidence="1">
    <location>
        <begin position="551"/>
        <end position="603"/>
    </location>
</feature>
<keyword evidence="2" id="KW-0812">Transmembrane</keyword>
<evidence type="ECO:0000259" key="4">
    <source>
        <dbReference type="Pfam" id="PF25162"/>
    </source>
</evidence>
<evidence type="ECO:0000313" key="6">
    <source>
        <dbReference type="Proteomes" id="UP000509667"/>
    </source>
</evidence>
<keyword evidence="2" id="KW-1133">Transmembrane helix</keyword>
<dbReference type="RefSeq" id="WP_179909900.1">
    <property type="nucleotide sequence ID" value="NZ_CP058910.1"/>
</dbReference>
<evidence type="ECO:0008006" key="7">
    <source>
        <dbReference type="Google" id="ProtNLM"/>
    </source>
</evidence>
<proteinExistence type="predicted"/>
<feature type="compositionally biased region" description="Basic and acidic residues" evidence="1">
    <location>
        <begin position="524"/>
        <end position="542"/>
    </location>
</feature>
<keyword evidence="6" id="KW-1185">Reference proteome</keyword>
<keyword evidence="2" id="KW-0472">Membrane</keyword>
<reference evidence="5 6" key="1">
    <citation type="submission" date="2020-07" db="EMBL/GenBank/DDBJ databases">
        <title>Halosimplex pelagicum sp. nov. and Halosimplex rubrum sp. nov., isolated from salted brown alga Laminaria, and emended description of the genus Halosimplex.</title>
        <authorList>
            <person name="Cui H."/>
        </authorList>
    </citation>
    <scope>NUCLEOTIDE SEQUENCE [LARGE SCALE GENOMIC DNA]</scope>
    <source>
        <strain evidence="5 6">R27</strain>
    </source>
</reference>
<feature type="transmembrane region" description="Helical" evidence="2">
    <location>
        <begin position="627"/>
        <end position="646"/>
    </location>
</feature>
<dbReference type="KEGG" id="hrr:HZS55_00935"/>
<dbReference type="InterPro" id="IPR057149">
    <property type="entry name" value="DUF7827"/>
</dbReference>
<dbReference type="AlphaFoldDB" id="A0A7D5TLL8"/>